<protein>
    <recommendedName>
        <fullName evidence="3">General stress protein 17M-like domain-containing protein</fullName>
    </recommendedName>
</protein>
<evidence type="ECO:0000313" key="1">
    <source>
        <dbReference type="EMBL" id="OBR67916.1"/>
    </source>
</evidence>
<dbReference type="OrthoDB" id="2680195at2"/>
<comment type="caution">
    <text evidence="1">The sequence shown here is derived from an EMBL/GenBank/DDBJ whole genome shotgun (WGS) entry which is preliminary data.</text>
</comment>
<sequence>MARKIGIFQRERDVVNAINQLEQFGLKPGEMMVLAKDYLHTRALRAECDVHADGIMELEAALDGEDHNEGDYHTTMSAGLPGTAFSPIYGFNAMGGSSSAGLPFFSPFIAGGGGDSHERTFMRLGLDEKEAELCAGEVMGGAWAVIVETSESKSLLDKDGGPDLSSLGIAEGVFRSCGASRIVNGS</sequence>
<organism evidence="1 2">
    <name type="scientific">Paenibacillus oryzae</name>
    <dbReference type="NCBI Taxonomy" id="1844972"/>
    <lineage>
        <taxon>Bacteria</taxon>
        <taxon>Bacillati</taxon>
        <taxon>Bacillota</taxon>
        <taxon>Bacilli</taxon>
        <taxon>Bacillales</taxon>
        <taxon>Paenibacillaceae</taxon>
        <taxon>Paenibacillus</taxon>
    </lineage>
</organism>
<accession>A0A1A5YQM2</accession>
<dbReference type="RefSeq" id="WP_068679798.1">
    <property type="nucleotide sequence ID" value="NZ_LYPA01000030.1"/>
</dbReference>
<evidence type="ECO:0008006" key="3">
    <source>
        <dbReference type="Google" id="ProtNLM"/>
    </source>
</evidence>
<dbReference type="EMBL" id="LYPA01000030">
    <property type="protein sequence ID" value="OBR67916.1"/>
    <property type="molecule type" value="Genomic_DNA"/>
</dbReference>
<reference evidence="1 2" key="1">
    <citation type="submission" date="2016-05" db="EMBL/GenBank/DDBJ databases">
        <title>Paenibacillus oryzae. sp. nov., isolated from the rice root.</title>
        <authorList>
            <person name="Zhang J."/>
            <person name="Zhang X."/>
        </authorList>
    </citation>
    <scope>NUCLEOTIDE SEQUENCE [LARGE SCALE GENOMIC DNA]</scope>
    <source>
        <strain evidence="1 2">1DrF-4</strain>
    </source>
</reference>
<evidence type="ECO:0000313" key="2">
    <source>
        <dbReference type="Proteomes" id="UP000092024"/>
    </source>
</evidence>
<dbReference type="Proteomes" id="UP000092024">
    <property type="component" value="Unassembled WGS sequence"/>
</dbReference>
<dbReference type="AlphaFoldDB" id="A0A1A5YQM2"/>
<gene>
    <name evidence="1" type="ORF">A7K91_18430</name>
</gene>
<name>A0A1A5YQM2_9BACL</name>
<proteinExistence type="predicted"/>
<keyword evidence="2" id="KW-1185">Reference proteome</keyword>